<dbReference type="EMBL" id="GGEC01092323">
    <property type="protein sequence ID" value="MBX72807.1"/>
    <property type="molecule type" value="Transcribed_RNA"/>
</dbReference>
<dbReference type="AlphaFoldDB" id="A0A2P2R0S5"/>
<sequence length="38" mass="4330">MHLSPLTSLKLDLLVGFLWTTKLLILFLSLCTFVVYSC</sequence>
<keyword evidence="1" id="KW-0472">Membrane</keyword>
<name>A0A2P2R0S5_RHIMU</name>
<reference evidence="2" key="1">
    <citation type="submission" date="2018-02" db="EMBL/GenBank/DDBJ databases">
        <title>Rhizophora mucronata_Transcriptome.</title>
        <authorList>
            <person name="Meera S.P."/>
            <person name="Sreeshan A."/>
            <person name="Augustine A."/>
        </authorList>
    </citation>
    <scope>NUCLEOTIDE SEQUENCE</scope>
    <source>
        <tissue evidence="2">Leaf</tissue>
    </source>
</reference>
<keyword evidence="1" id="KW-1133">Transmembrane helix</keyword>
<organism evidence="2">
    <name type="scientific">Rhizophora mucronata</name>
    <name type="common">Asiatic mangrove</name>
    <dbReference type="NCBI Taxonomy" id="61149"/>
    <lineage>
        <taxon>Eukaryota</taxon>
        <taxon>Viridiplantae</taxon>
        <taxon>Streptophyta</taxon>
        <taxon>Embryophyta</taxon>
        <taxon>Tracheophyta</taxon>
        <taxon>Spermatophyta</taxon>
        <taxon>Magnoliopsida</taxon>
        <taxon>eudicotyledons</taxon>
        <taxon>Gunneridae</taxon>
        <taxon>Pentapetalae</taxon>
        <taxon>rosids</taxon>
        <taxon>fabids</taxon>
        <taxon>Malpighiales</taxon>
        <taxon>Rhizophoraceae</taxon>
        <taxon>Rhizophora</taxon>
    </lineage>
</organism>
<keyword evidence="1" id="KW-0812">Transmembrane</keyword>
<accession>A0A2P2R0S5</accession>
<protein>
    <submittedName>
        <fullName evidence="2">Uncharacterized protein</fullName>
    </submittedName>
</protein>
<evidence type="ECO:0000313" key="2">
    <source>
        <dbReference type="EMBL" id="MBX72807.1"/>
    </source>
</evidence>
<evidence type="ECO:0000256" key="1">
    <source>
        <dbReference type="SAM" id="Phobius"/>
    </source>
</evidence>
<feature type="transmembrane region" description="Helical" evidence="1">
    <location>
        <begin position="13"/>
        <end position="36"/>
    </location>
</feature>
<proteinExistence type="predicted"/>